<proteinExistence type="predicted"/>
<evidence type="ECO:0000313" key="1">
    <source>
        <dbReference type="EMBL" id="SAK69637.1"/>
    </source>
</evidence>
<sequence>MSTCRSCKVVVEKAGRERMHRLGFRNCAWLPDWHYLSGHSACRFNPSRWSQKS</sequence>
<keyword evidence="2" id="KW-1185">Reference proteome</keyword>
<organism evidence="1 2">
    <name type="scientific">Caballeronia pedi</name>
    <dbReference type="NCBI Taxonomy" id="1777141"/>
    <lineage>
        <taxon>Bacteria</taxon>
        <taxon>Pseudomonadati</taxon>
        <taxon>Pseudomonadota</taxon>
        <taxon>Betaproteobacteria</taxon>
        <taxon>Burkholderiales</taxon>
        <taxon>Burkholderiaceae</taxon>
        <taxon>Caballeronia</taxon>
    </lineage>
</organism>
<dbReference type="Proteomes" id="UP000054911">
    <property type="component" value="Unassembled WGS sequence"/>
</dbReference>
<dbReference type="AlphaFoldDB" id="A0A158BJX8"/>
<reference evidence="1" key="1">
    <citation type="submission" date="2016-01" db="EMBL/GenBank/DDBJ databases">
        <authorList>
            <person name="Peeters C."/>
        </authorList>
    </citation>
    <scope>NUCLEOTIDE SEQUENCE [LARGE SCALE GENOMIC DNA]</scope>
    <source>
        <strain evidence="1">LMG 29323</strain>
    </source>
</reference>
<dbReference type="STRING" id="1777141.AWB80_03588"/>
<dbReference type="EMBL" id="FCOE02000010">
    <property type="protein sequence ID" value="SAK69637.1"/>
    <property type="molecule type" value="Genomic_DNA"/>
</dbReference>
<name>A0A158BJX8_9BURK</name>
<protein>
    <submittedName>
        <fullName evidence="1">Uncharacterized protein</fullName>
    </submittedName>
</protein>
<evidence type="ECO:0000313" key="2">
    <source>
        <dbReference type="Proteomes" id="UP000054911"/>
    </source>
</evidence>
<comment type="caution">
    <text evidence="1">The sequence shown here is derived from an EMBL/GenBank/DDBJ whole genome shotgun (WGS) entry which is preliminary data.</text>
</comment>
<accession>A0A158BJX8</accession>
<gene>
    <name evidence="1" type="ORF">AWB80_03588</name>
</gene>